<dbReference type="InterPro" id="IPR024079">
    <property type="entry name" value="MetalloPept_cat_dom_sf"/>
</dbReference>
<evidence type="ECO:0000313" key="9">
    <source>
        <dbReference type="Proteomes" id="UP001195483"/>
    </source>
</evidence>
<comment type="caution">
    <text evidence="8">The sequence shown here is derived from an EMBL/GenBank/DDBJ whole genome shotgun (WGS) entry which is preliminary data.</text>
</comment>
<organism evidence="8 9">
    <name type="scientific">Potamilus streckersoni</name>
    <dbReference type="NCBI Taxonomy" id="2493646"/>
    <lineage>
        <taxon>Eukaryota</taxon>
        <taxon>Metazoa</taxon>
        <taxon>Spiralia</taxon>
        <taxon>Lophotrochozoa</taxon>
        <taxon>Mollusca</taxon>
        <taxon>Bivalvia</taxon>
        <taxon>Autobranchia</taxon>
        <taxon>Heteroconchia</taxon>
        <taxon>Palaeoheterodonta</taxon>
        <taxon>Unionida</taxon>
        <taxon>Unionoidea</taxon>
        <taxon>Unionidae</taxon>
        <taxon>Ambleminae</taxon>
        <taxon>Lampsilini</taxon>
        <taxon>Potamilus</taxon>
    </lineage>
</organism>
<keyword evidence="2" id="KW-0378">Hydrolase</keyword>
<feature type="domain" description="ADAMTS cysteine-rich" evidence="7">
    <location>
        <begin position="91"/>
        <end position="149"/>
    </location>
</feature>
<evidence type="ECO:0000256" key="4">
    <source>
        <dbReference type="ARBA" id="ARBA00023157"/>
    </source>
</evidence>
<dbReference type="AlphaFoldDB" id="A0AAE0RUN1"/>
<evidence type="ECO:0000313" key="8">
    <source>
        <dbReference type="EMBL" id="KAK3579987.1"/>
    </source>
</evidence>
<evidence type="ECO:0000256" key="2">
    <source>
        <dbReference type="ARBA" id="ARBA00022801"/>
    </source>
</evidence>
<keyword evidence="5" id="KW-0325">Glycoprotein</keyword>
<feature type="chain" id="PRO_5042279419" description="ADAMTS cysteine-rich domain-containing protein" evidence="6">
    <location>
        <begin position="17"/>
        <end position="169"/>
    </location>
</feature>
<dbReference type="InterPro" id="IPR041645">
    <property type="entry name" value="ADAMTS_CR_2"/>
</dbReference>
<keyword evidence="3" id="KW-0862">Zinc</keyword>
<gene>
    <name evidence="8" type="ORF">CHS0354_025308</name>
</gene>
<dbReference type="SUPFAM" id="SSF55486">
    <property type="entry name" value="Metalloproteases ('zincins'), catalytic domain"/>
    <property type="match status" value="1"/>
</dbReference>
<sequence length="169" mass="19229">MRLLCFVISSLGAVHDGEEQAKDCKAEDLFLMTPRIKHPDPSIPYTRNPWIFSNCSIRSFTKILITKDCVHDPGKVYNEKEWNEFMMKHLGEVYSLNEQCELIHGPRSLFCETNSTDVCRFMTCTDPKTGKCFQRYFGAARGTKCGENMVGSLQLSVSLFFCLSAPITH</sequence>
<dbReference type="Gene3D" id="3.40.1620.60">
    <property type="match status" value="1"/>
</dbReference>
<dbReference type="GO" id="GO:0008237">
    <property type="term" value="F:metallopeptidase activity"/>
    <property type="evidence" value="ECO:0007669"/>
    <property type="project" value="InterPro"/>
</dbReference>
<proteinExistence type="predicted"/>
<evidence type="ECO:0000256" key="6">
    <source>
        <dbReference type="SAM" id="SignalP"/>
    </source>
</evidence>
<keyword evidence="6" id="KW-0732">Signal</keyword>
<dbReference type="EMBL" id="JAEAOA010001510">
    <property type="protein sequence ID" value="KAK3579987.1"/>
    <property type="molecule type" value="Genomic_DNA"/>
</dbReference>
<evidence type="ECO:0000256" key="1">
    <source>
        <dbReference type="ARBA" id="ARBA00022723"/>
    </source>
</evidence>
<protein>
    <recommendedName>
        <fullName evidence="7">ADAMTS cysteine-rich domain-containing protein</fullName>
    </recommendedName>
</protein>
<accession>A0AAE0RUN1</accession>
<reference evidence="8" key="3">
    <citation type="submission" date="2023-05" db="EMBL/GenBank/DDBJ databases">
        <authorList>
            <person name="Smith C.H."/>
        </authorList>
    </citation>
    <scope>NUCLEOTIDE SEQUENCE</scope>
    <source>
        <strain evidence="8">CHS0354</strain>
        <tissue evidence="8">Mantle</tissue>
    </source>
</reference>
<reference evidence="8" key="1">
    <citation type="journal article" date="2021" name="Genome Biol. Evol.">
        <title>A High-Quality Reference Genome for a Parasitic Bivalve with Doubly Uniparental Inheritance (Bivalvia: Unionida).</title>
        <authorList>
            <person name="Smith C.H."/>
        </authorList>
    </citation>
    <scope>NUCLEOTIDE SEQUENCE</scope>
    <source>
        <strain evidence="8">CHS0354</strain>
    </source>
</reference>
<keyword evidence="9" id="KW-1185">Reference proteome</keyword>
<feature type="signal peptide" evidence="6">
    <location>
        <begin position="1"/>
        <end position="16"/>
    </location>
</feature>
<evidence type="ECO:0000259" key="7">
    <source>
        <dbReference type="Pfam" id="PF17771"/>
    </source>
</evidence>
<dbReference type="Proteomes" id="UP001195483">
    <property type="component" value="Unassembled WGS sequence"/>
</dbReference>
<name>A0AAE0RUN1_9BIVA</name>
<dbReference type="GO" id="GO:0046872">
    <property type="term" value="F:metal ion binding"/>
    <property type="evidence" value="ECO:0007669"/>
    <property type="project" value="UniProtKB-KW"/>
</dbReference>
<reference evidence="8" key="2">
    <citation type="journal article" date="2021" name="Genome Biol. Evol.">
        <title>Developing a high-quality reference genome for a parasitic bivalve with doubly uniparental inheritance (Bivalvia: Unionida).</title>
        <authorList>
            <person name="Smith C.H."/>
        </authorList>
    </citation>
    <scope>NUCLEOTIDE SEQUENCE</scope>
    <source>
        <strain evidence="8">CHS0354</strain>
        <tissue evidence="8">Mantle</tissue>
    </source>
</reference>
<evidence type="ECO:0000256" key="3">
    <source>
        <dbReference type="ARBA" id="ARBA00022833"/>
    </source>
</evidence>
<keyword evidence="4" id="KW-1015">Disulfide bond</keyword>
<evidence type="ECO:0000256" key="5">
    <source>
        <dbReference type="ARBA" id="ARBA00023180"/>
    </source>
</evidence>
<keyword evidence="1" id="KW-0479">Metal-binding</keyword>
<dbReference type="Pfam" id="PF17771">
    <property type="entry name" value="ADAMTS_CR_2"/>
    <property type="match status" value="1"/>
</dbReference>
<dbReference type="Gene3D" id="3.40.390.10">
    <property type="entry name" value="Collagenase (Catalytic Domain)"/>
    <property type="match status" value="1"/>
</dbReference>